<name>A0A0V8QGY1_9FIRM</name>
<dbReference type="RefSeq" id="WP_058352052.1">
    <property type="nucleotide sequence ID" value="NZ_CABMMD010000101.1"/>
</dbReference>
<dbReference type="Pfam" id="PF13349">
    <property type="entry name" value="DUF4097"/>
    <property type="match status" value="1"/>
</dbReference>
<keyword evidence="1" id="KW-1133">Transmembrane helix</keyword>
<feature type="domain" description="DUF4097" evidence="2">
    <location>
        <begin position="82"/>
        <end position="267"/>
    </location>
</feature>
<feature type="transmembrane region" description="Helical" evidence="1">
    <location>
        <begin position="12"/>
        <end position="38"/>
    </location>
</feature>
<dbReference type="EMBL" id="LNAM01000101">
    <property type="protein sequence ID" value="KSV59724.1"/>
    <property type="molecule type" value="Genomic_DNA"/>
</dbReference>
<keyword evidence="1" id="KW-0812">Transmembrane</keyword>
<proteinExistence type="predicted"/>
<dbReference type="InterPro" id="IPR025164">
    <property type="entry name" value="Toastrack_DUF4097"/>
</dbReference>
<protein>
    <recommendedName>
        <fullName evidence="2">DUF4097 domain-containing protein</fullName>
    </recommendedName>
</protein>
<dbReference type="STRING" id="290052.ASU35_08205"/>
<evidence type="ECO:0000313" key="3">
    <source>
        <dbReference type="EMBL" id="KSV59724.1"/>
    </source>
</evidence>
<dbReference type="Proteomes" id="UP000054874">
    <property type="component" value="Unassembled WGS sequence"/>
</dbReference>
<evidence type="ECO:0000256" key="1">
    <source>
        <dbReference type="SAM" id="Phobius"/>
    </source>
</evidence>
<evidence type="ECO:0000259" key="2">
    <source>
        <dbReference type="Pfam" id="PF13349"/>
    </source>
</evidence>
<keyword evidence="1" id="KW-0472">Membrane</keyword>
<reference evidence="3 4" key="1">
    <citation type="submission" date="2015-11" db="EMBL/GenBank/DDBJ databases">
        <title>Butyribacter intestini gen. nov., sp. nov., a butyric acid-producing bacterium of the family Lachnospiraceae isolated from the human faeces.</title>
        <authorList>
            <person name="Zou Y."/>
            <person name="Xue W."/>
            <person name="Luo G."/>
            <person name="Lv M."/>
        </authorList>
    </citation>
    <scope>NUCLEOTIDE SEQUENCE [LARGE SCALE GENOMIC DNA]</scope>
    <source>
        <strain evidence="3 4">ACET-33324</strain>
    </source>
</reference>
<comment type="caution">
    <text evidence="3">The sequence shown here is derived from an EMBL/GenBank/DDBJ whole genome shotgun (WGS) entry which is preliminary data.</text>
</comment>
<organism evidence="3 4">
    <name type="scientific">Acetivibrio ethanolgignens</name>
    <dbReference type="NCBI Taxonomy" id="290052"/>
    <lineage>
        <taxon>Bacteria</taxon>
        <taxon>Bacillati</taxon>
        <taxon>Bacillota</taxon>
        <taxon>Clostridia</taxon>
        <taxon>Eubacteriales</taxon>
        <taxon>Oscillospiraceae</taxon>
        <taxon>Acetivibrio</taxon>
    </lineage>
</organism>
<dbReference type="AlphaFoldDB" id="A0A0V8QGY1"/>
<sequence>MNTQQKFVKYLATTLAILLIAAIIGGIVTSVLFLTGVYSPDSHYQGHHSGILITDSFDSSNKNRGRYTATDFSDRELSFSGIQNIKLDASIYSVYLKKDDVNEIQVELHNVYNGYIVKQDGNTLILEEPNSFRNFSLNNLFDLLDNANKQRNASIHITVPQDFTAKEVELNGGVGNIELEKLAMEHLDIDAGVGDIKGFQVTASSADIDGGTGNIKFTSSAFGNAEIDSGVGNVIFSGTLQGHTSINCGVGNTELSLSDSRENYYLSLEKGLGTMTLNGNKIKFDDTYTENPGAPYSLEVSGGVGNITIDFADSF</sequence>
<accession>A0A0V8QGY1</accession>
<keyword evidence="4" id="KW-1185">Reference proteome</keyword>
<evidence type="ECO:0000313" key="4">
    <source>
        <dbReference type="Proteomes" id="UP000054874"/>
    </source>
</evidence>
<gene>
    <name evidence="3" type="ORF">ASU35_08205</name>
</gene>